<feature type="transmembrane region" description="Helical" evidence="1">
    <location>
        <begin position="25"/>
        <end position="45"/>
    </location>
</feature>
<keyword evidence="1" id="KW-0812">Transmembrane</keyword>
<evidence type="ECO:0000313" key="2">
    <source>
        <dbReference type="EMBL" id="ULN54193.2"/>
    </source>
</evidence>
<protein>
    <submittedName>
        <fullName evidence="2">Uncharacterized protein</fullName>
    </submittedName>
</protein>
<keyword evidence="1" id="KW-0472">Membrane</keyword>
<keyword evidence="3" id="KW-1185">Reference proteome</keyword>
<dbReference type="Proteomes" id="UP001055200">
    <property type="component" value="Chromosome"/>
</dbReference>
<dbReference type="EMBL" id="CP092365">
    <property type="protein sequence ID" value="ULN54193.2"/>
    <property type="molecule type" value="Genomic_DNA"/>
</dbReference>
<gene>
    <name evidence="2" type="ORF">MIU77_08025</name>
</gene>
<accession>A0ABY3U9M8</accession>
<proteinExistence type="predicted"/>
<evidence type="ECO:0000256" key="1">
    <source>
        <dbReference type="SAM" id="Phobius"/>
    </source>
</evidence>
<evidence type="ECO:0000313" key="3">
    <source>
        <dbReference type="Proteomes" id="UP001055200"/>
    </source>
</evidence>
<organism evidence="2 3">
    <name type="scientific">Mycolicibacillus parakoreensis</name>
    <dbReference type="NCBI Taxonomy" id="1069221"/>
    <lineage>
        <taxon>Bacteria</taxon>
        <taxon>Bacillati</taxon>
        <taxon>Actinomycetota</taxon>
        <taxon>Actinomycetes</taxon>
        <taxon>Mycobacteriales</taxon>
        <taxon>Mycobacteriaceae</taxon>
        <taxon>Mycolicibacillus</taxon>
    </lineage>
</organism>
<dbReference type="RefSeq" id="WP_260063547.1">
    <property type="nucleotide sequence ID" value="NZ_CP092365.1"/>
</dbReference>
<keyword evidence="1" id="KW-1133">Transmembrane helix</keyword>
<reference evidence="2" key="1">
    <citation type="submission" date="2022-08" db="EMBL/GenBank/DDBJ databases">
        <title>Complete genome sequence of 14 non-tuberculosis mycobacteria type-strains.</title>
        <authorList>
            <person name="Igarashi Y."/>
            <person name="Osugi A."/>
            <person name="Mitarai S."/>
        </authorList>
    </citation>
    <scope>NUCLEOTIDE SEQUENCE</scope>
    <source>
        <strain evidence="2">DSM 45575</strain>
    </source>
</reference>
<name>A0ABY3U9M8_9MYCO</name>
<sequence>MLAVLCVAVLVVATAGIVATATAGQSSLAIAIGLVAGAFFFAAAFC</sequence>